<dbReference type="EMBL" id="BMKL01000001">
    <property type="protein sequence ID" value="GGD88077.1"/>
    <property type="molecule type" value="Genomic_DNA"/>
</dbReference>
<evidence type="ECO:0000259" key="3">
    <source>
        <dbReference type="Pfam" id="PF25989"/>
    </source>
</evidence>
<dbReference type="Gene3D" id="1.10.287.470">
    <property type="entry name" value="Helix hairpin bin"/>
    <property type="match status" value="1"/>
</dbReference>
<comment type="similarity">
    <text evidence="1">Belongs to the membrane fusion protein (MFP) (TC 8.A.1) family.</text>
</comment>
<dbReference type="Gene3D" id="2.40.420.20">
    <property type="match status" value="1"/>
</dbReference>
<keyword evidence="5" id="KW-1185">Reference proteome</keyword>
<dbReference type="Gene3D" id="2.40.50.100">
    <property type="match status" value="1"/>
</dbReference>
<dbReference type="PANTHER" id="PTHR30469:SF15">
    <property type="entry name" value="HLYD FAMILY OF SECRETION PROTEINS"/>
    <property type="match status" value="1"/>
</dbReference>
<dbReference type="Gene3D" id="2.40.30.170">
    <property type="match status" value="1"/>
</dbReference>
<dbReference type="SUPFAM" id="SSF111369">
    <property type="entry name" value="HlyD-like secretion proteins"/>
    <property type="match status" value="1"/>
</dbReference>
<dbReference type="Pfam" id="PF25989">
    <property type="entry name" value="YknX_C"/>
    <property type="match status" value="1"/>
</dbReference>
<feature type="signal peptide" evidence="2">
    <location>
        <begin position="1"/>
        <end position="25"/>
    </location>
</feature>
<protein>
    <submittedName>
        <fullName evidence="4">Membrane protein</fullName>
    </submittedName>
</protein>
<evidence type="ECO:0000313" key="4">
    <source>
        <dbReference type="EMBL" id="GGD88077.1"/>
    </source>
</evidence>
<keyword evidence="2" id="KW-0732">Signal</keyword>
<reference evidence="5" key="1">
    <citation type="journal article" date="2019" name="Int. J. Syst. Evol. Microbiol.">
        <title>The Global Catalogue of Microorganisms (GCM) 10K type strain sequencing project: providing services to taxonomists for standard genome sequencing and annotation.</title>
        <authorList>
            <consortium name="The Broad Institute Genomics Platform"/>
            <consortium name="The Broad Institute Genome Sequencing Center for Infectious Disease"/>
            <person name="Wu L."/>
            <person name="Ma J."/>
        </authorList>
    </citation>
    <scope>NUCLEOTIDE SEQUENCE [LARGE SCALE GENOMIC DNA]</scope>
    <source>
        <strain evidence="5">CGMCC 1.15959</strain>
    </source>
</reference>
<evidence type="ECO:0000256" key="2">
    <source>
        <dbReference type="SAM" id="SignalP"/>
    </source>
</evidence>
<feature type="chain" id="PRO_5046417355" evidence="2">
    <location>
        <begin position="26"/>
        <end position="384"/>
    </location>
</feature>
<organism evidence="4 5">
    <name type="scientific">Tsuneonella deserti</name>
    <dbReference type="NCBI Taxonomy" id="2035528"/>
    <lineage>
        <taxon>Bacteria</taxon>
        <taxon>Pseudomonadati</taxon>
        <taxon>Pseudomonadota</taxon>
        <taxon>Alphaproteobacteria</taxon>
        <taxon>Sphingomonadales</taxon>
        <taxon>Erythrobacteraceae</taxon>
        <taxon>Tsuneonella</taxon>
    </lineage>
</organism>
<sequence>MAGWLKRWRWAALVAALLVAGFAYAFWPQAQTVDVATVTRGPLAVGVTDDGVTRAEDVYIVSAPVTGYISRVEVEEGDLVAKGQVIARMAAAPTPPLDPRSVRELTASIASAEAARAGAETALGQARRDLARAQELSNRGFLPRAQLEAAQTRVASGQALLAQSRAEIARLKALRDTGGGVASGAAVAVRAPASGAVLSLLSESEGVVLEGTPIVTIGDPRRIEAVIDLLSREAVRVSPGDRVEFTQWGGDRPLTGRVDRVEPAGKLKVSALGIEEQRVNVIIHFDPDSAVRAARLGHGYQLDATIILWSSADALRVPIGALFRNDSGRWSAFVLDGGRARQREVRIGHINEDFAEVLGGLKQGDRVVLNPGSSIEDGSRVTAR</sequence>
<evidence type="ECO:0000313" key="5">
    <source>
        <dbReference type="Proteomes" id="UP000619041"/>
    </source>
</evidence>
<evidence type="ECO:0000256" key="1">
    <source>
        <dbReference type="ARBA" id="ARBA00009477"/>
    </source>
</evidence>
<dbReference type="InterPro" id="IPR058637">
    <property type="entry name" value="YknX-like_C"/>
</dbReference>
<accession>A0ABQ1RZQ3</accession>
<dbReference type="Proteomes" id="UP000619041">
    <property type="component" value="Unassembled WGS sequence"/>
</dbReference>
<dbReference type="PANTHER" id="PTHR30469">
    <property type="entry name" value="MULTIDRUG RESISTANCE PROTEIN MDTA"/>
    <property type="match status" value="1"/>
</dbReference>
<gene>
    <name evidence="4" type="ORF">GCM10011515_04620</name>
</gene>
<dbReference type="InterPro" id="IPR006143">
    <property type="entry name" value="RND_pump_MFP"/>
</dbReference>
<name>A0ABQ1RZQ3_9SPHN</name>
<dbReference type="NCBIfam" id="TIGR01730">
    <property type="entry name" value="RND_mfp"/>
    <property type="match status" value="1"/>
</dbReference>
<dbReference type="RefSeq" id="WP_188643655.1">
    <property type="nucleotide sequence ID" value="NZ_BMKL01000001.1"/>
</dbReference>
<proteinExistence type="inferred from homology"/>
<comment type="caution">
    <text evidence="4">The sequence shown here is derived from an EMBL/GenBank/DDBJ whole genome shotgun (WGS) entry which is preliminary data.</text>
</comment>
<feature type="domain" description="YknX-like C-terminal permuted SH3-like" evidence="3">
    <location>
        <begin position="314"/>
        <end position="382"/>
    </location>
</feature>